<evidence type="ECO:0000313" key="2">
    <source>
        <dbReference type="EMBL" id="GBN50612.1"/>
    </source>
</evidence>
<dbReference type="Proteomes" id="UP000499080">
    <property type="component" value="Unassembled WGS sequence"/>
</dbReference>
<organism evidence="2 3">
    <name type="scientific">Araneus ventricosus</name>
    <name type="common">Orbweaver spider</name>
    <name type="synonym">Epeira ventricosa</name>
    <dbReference type="NCBI Taxonomy" id="182803"/>
    <lineage>
        <taxon>Eukaryota</taxon>
        <taxon>Metazoa</taxon>
        <taxon>Ecdysozoa</taxon>
        <taxon>Arthropoda</taxon>
        <taxon>Chelicerata</taxon>
        <taxon>Arachnida</taxon>
        <taxon>Araneae</taxon>
        <taxon>Araneomorphae</taxon>
        <taxon>Entelegynae</taxon>
        <taxon>Araneoidea</taxon>
        <taxon>Araneidae</taxon>
        <taxon>Araneus</taxon>
    </lineage>
</organism>
<gene>
    <name evidence="1" type="ORF">AVEN_250150_1</name>
    <name evidence="2" type="ORF">AVEN_257581_1</name>
</gene>
<feature type="non-terminal residue" evidence="2">
    <location>
        <position position="44"/>
    </location>
</feature>
<comment type="caution">
    <text evidence="2">The sequence shown here is derived from an EMBL/GenBank/DDBJ whole genome shotgun (WGS) entry which is preliminary data.</text>
</comment>
<sequence length="44" mass="4940">MTPGSKPDSSEDPPCMWVCCTRNHTHSPTARRKALGRMPQVDEK</sequence>
<keyword evidence="3" id="KW-1185">Reference proteome</keyword>
<dbReference type="EMBL" id="BGPR01133128">
    <property type="protein sequence ID" value="GBN50609.1"/>
    <property type="molecule type" value="Genomic_DNA"/>
</dbReference>
<dbReference type="AlphaFoldDB" id="A0A4Y2PHJ6"/>
<name>A0A4Y2PHJ6_ARAVE</name>
<evidence type="ECO:0000313" key="3">
    <source>
        <dbReference type="Proteomes" id="UP000499080"/>
    </source>
</evidence>
<proteinExistence type="predicted"/>
<dbReference type="EMBL" id="BGPR01133129">
    <property type="protein sequence ID" value="GBN50612.1"/>
    <property type="molecule type" value="Genomic_DNA"/>
</dbReference>
<evidence type="ECO:0000313" key="1">
    <source>
        <dbReference type="EMBL" id="GBN50609.1"/>
    </source>
</evidence>
<reference evidence="2 3" key="1">
    <citation type="journal article" date="2019" name="Sci. Rep.">
        <title>Orb-weaving spider Araneus ventricosus genome elucidates the spidroin gene catalogue.</title>
        <authorList>
            <person name="Kono N."/>
            <person name="Nakamura H."/>
            <person name="Ohtoshi R."/>
            <person name="Moran D.A.P."/>
            <person name="Shinohara A."/>
            <person name="Yoshida Y."/>
            <person name="Fujiwara M."/>
            <person name="Mori M."/>
            <person name="Tomita M."/>
            <person name="Arakawa K."/>
        </authorList>
    </citation>
    <scope>NUCLEOTIDE SEQUENCE [LARGE SCALE GENOMIC DNA]</scope>
</reference>
<accession>A0A4Y2PHJ6</accession>
<protein>
    <submittedName>
        <fullName evidence="2">Uncharacterized protein</fullName>
    </submittedName>
</protein>